<dbReference type="InterPro" id="IPR002372">
    <property type="entry name" value="PQQ_rpt_dom"/>
</dbReference>
<comment type="caution">
    <text evidence="15">The sequence shown here is derived from an EMBL/GenBank/DDBJ whole genome shotgun (WGS) entry which is preliminary data.</text>
</comment>
<keyword evidence="8 12" id="KW-0408">Iron</keyword>
<dbReference type="PANTHER" id="PTHR32303">
    <property type="entry name" value="QUINOPROTEIN ALCOHOL DEHYDROGENASE (CYTOCHROME C)"/>
    <property type="match status" value="1"/>
</dbReference>
<evidence type="ECO:0000256" key="8">
    <source>
        <dbReference type="ARBA" id="ARBA00023004"/>
    </source>
</evidence>
<feature type="active site" description="Proton acceptor" evidence="10">
    <location>
        <position position="326"/>
    </location>
</feature>
<feature type="signal peptide" evidence="13">
    <location>
        <begin position="1"/>
        <end position="29"/>
    </location>
</feature>
<evidence type="ECO:0000256" key="12">
    <source>
        <dbReference type="PIRSR" id="PIRSR617512-3"/>
    </source>
</evidence>
<dbReference type="GO" id="GO:0016020">
    <property type="term" value="C:membrane"/>
    <property type="evidence" value="ECO:0007669"/>
    <property type="project" value="InterPro"/>
</dbReference>
<keyword evidence="3 12" id="KW-0479">Metal-binding</keyword>
<evidence type="ECO:0000259" key="14">
    <source>
        <dbReference type="PROSITE" id="PS51007"/>
    </source>
</evidence>
<feature type="binding site" description="axial binding residue" evidence="12">
    <location>
        <position position="676"/>
    </location>
    <ligand>
        <name>heme c</name>
        <dbReference type="ChEBI" id="CHEBI:61717"/>
    </ligand>
    <ligandPart>
        <name>Fe</name>
        <dbReference type="ChEBI" id="CHEBI:18248"/>
    </ligandPart>
</feature>
<name>A0A4S3K1X1_9GAMM</name>
<dbReference type="NCBIfam" id="TIGR03075">
    <property type="entry name" value="PQQ_enz_alc_DH"/>
    <property type="match status" value="1"/>
</dbReference>
<reference evidence="15 16" key="1">
    <citation type="submission" date="2019-03" db="EMBL/GenBank/DDBJ databases">
        <title>Genomic Encyclopedia of Type Strains, Phase IV (KMG-IV): sequencing the most valuable type-strain genomes for metagenomic binning, comparative biology and taxonomic classification.</title>
        <authorList>
            <person name="Goeker M."/>
        </authorList>
    </citation>
    <scope>NUCLEOTIDE SEQUENCE [LARGE SCALE GENOMIC DNA]</scope>
    <source>
        <strain evidence="15 16">DSM 26377</strain>
    </source>
</reference>
<dbReference type="GO" id="GO:0020037">
    <property type="term" value="F:heme binding"/>
    <property type="evidence" value="ECO:0007669"/>
    <property type="project" value="InterPro"/>
</dbReference>
<dbReference type="AlphaFoldDB" id="A0A4S3K1X1"/>
<dbReference type="RefSeq" id="WP_133879518.1">
    <property type="nucleotide sequence ID" value="NZ_MWIN01000022.1"/>
</dbReference>
<dbReference type="InterPro" id="IPR017512">
    <property type="entry name" value="PQQ_MeOH/EtOH_DH"/>
</dbReference>
<proteinExistence type="inferred from homology"/>
<feature type="domain" description="Cytochrome c" evidence="14">
    <location>
        <begin position="619"/>
        <end position="698"/>
    </location>
</feature>
<evidence type="ECO:0000256" key="2">
    <source>
        <dbReference type="ARBA" id="ARBA00022617"/>
    </source>
</evidence>
<keyword evidence="9" id="KW-1015">Disulfide bond</keyword>
<dbReference type="Proteomes" id="UP000295341">
    <property type="component" value="Unassembled WGS sequence"/>
</dbReference>
<dbReference type="SMART" id="SM00564">
    <property type="entry name" value="PQQ"/>
    <property type="match status" value="5"/>
</dbReference>
<comment type="cofactor">
    <cofactor evidence="11">
        <name>pyrroloquinoline quinone</name>
        <dbReference type="ChEBI" id="CHEBI:58442"/>
    </cofactor>
    <text evidence="11">Binds 1 PQQ group per subunit.</text>
</comment>
<dbReference type="Pfam" id="PF01011">
    <property type="entry name" value="PQQ"/>
    <property type="match status" value="2"/>
</dbReference>
<keyword evidence="5 12" id="KW-0106">Calcium</keyword>
<keyword evidence="4 13" id="KW-0732">Signal</keyword>
<dbReference type="Gene3D" id="2.140.10.10">
    <property type="entry name" value="Quinoprotein alcohol dehydrogenase-like superfamily"/>
    <property type="match status" value="1"/>
</dbReference>
<keyword evidence="6 11" id="KW-0634">PQQ</keyword>
<comment type="cofactor">
    <cofactor evidence="11">
        <name>heme c</name>
        <dbReference type="ChEBI" id="CHEBI:61717"/>
    </cofactor>
    <text evidence="11">Binds 1 heme c group per subunit.</text>
</comment>
<accession>A0A4S3K1X1</accession>
<keyword evidence="16" id="KW-1185">Reference proteome</keyword>
<comment type="cofactor">
    <cofactor evidence="12">
        <name>Ca(2+)</name>
        <dbReference type="ChEBI" id="CHEBI:29108"/>
    </cofactor>
    <text evidence="12">Binds 1 Ca(2+) ion per subunit.</text>
</comment>
<dbReference type="GO" id="GO:0016614">
    <property type="term" value="F:oxidoreductase activity, acting on CH-OH group of donors"/>
    <property type="evidence" value="ECO:0007669"/>
    <property type="project" value="InterPro"/>
</dbReference>
<feature type="binding site" evidence="11">
    <location>
        <begin position="415"/>
        <end position="416"/>
    </location>
    <ligand>
        <name>pyrroloquinoline quinone</name>
        <dbReference type="ChEBI" id="CHEBI:58442"/>
    </ligand>
</feature>
<sequence length="712" mass="77573">MRLSARGLAVGVTLSLAIALPLGFNAARAATTTVDAAALSDQAQGKNWLAYGRNFYEQRYSPLTQINTESVKRLGLEWNMPLPKDRSLLGTPLVVDGVLYFSGSWSVTRAIEAKTGKLLWEFDPKSIEHAGDRLRVMWDSNRGLAYWKGTIVICTIDGRLIALDAKTGKQRWSTQTTDKSKPLYISGHPKVFRGLVLIGNGGTEFGASRGYVSAYHITTGKLAWRWFVVPGNPKDGFEDPSQEMAAKTWTGEWWKFGGGGNVWNGLTYDPEFNQILLGTGNGSPWNRKVRSPGGGDNLFLCSIVALDADTGKYKWHYQTNPGETWDYNSSMDIVLADLDLNGNGKKTKALMHAPKNGFFYVVDRSNGKLLKAEKIAKVTWATGIDMKTGRPIEVEGARYEDGEEVVWPGPLGAHNWHAMSYSPKTGLVYIPKSEQPAQFNDTKIKMVDWRSPYFATDTAVGMGLENDVPPGVSTSSLIAWDPIKQVKVWEQPTKEFWNPGTMVTAGDVVFQGGIDGSFSAYHAVSGEKLWSVNLGSGISAPPITYEVDGKQYVSLLVGFGGAGVSFVGGEALRQFGWAYGAQTRQLYTFALDGKTPLPKVGDPFIPKPIVPTDFKVDPALVAKGEPLYVSHCTMCHGAGAASGGYAPDLRASPMVVSLPAFKAVVQNGAKVQPFGMPQFKEISDSDLEALQHFVRSRAEIAVKNSESAAKKE</sequence>
<feature type="binding site" evidence="12">
    <location>
        <position position="281"/>
    </location>
    <ligand>
        <name>Ca(2+)</name>
        <dbReference type="ChEBI" id="CHEBI:29108"/>
    </ligand>
</feature>
<feature type="binding site" evidence="12">
    <location>
        <position position="204"/>
    </location>
    <ligand>
        <name>Ca(2+)</name>
        <dbReference type="ChEBI" id="CHEBI:29108"/>
    </ligand>
</feature>
<dbReference type="InterPro" id="IPR018391">
    <property type="entry name" value="PQQ_b-propeller_rpt"/>
</dbReference>
<evidence type="ECO:0000256" key="10">
    <source>
        <dbReference type="PIRSR" id="PIRSR617512-1"/>
    </source>
</evidence>
<dbReference type="Gene3D" id="1.10.760.10">
    <property type="entry name" value="Cytochrome c-like domain"/>
    <property type="match status" value="1"/>
</dbReference>
<organism evidence="15 16">
    <name type="scientific">Panacagrimonas perspica</name>
    <dbReference type="NCBI Taxonomy" id="381431"/>
    <lineage>
        <taxon>Bacteria</taxon>
        <taxon>Pseudomonadati</taxon>
        <taxon>Pseudomonadota</taxon>
        <taxon>Gammaproteobacteria</taxon>
        <taxon>Nevskiales</taxon>
        <taxon>Nevskiaceae</taxon>
        <taxon>Panacagrimonas</taxon>
    </lineage>
</organism>
<evidence type="ECO:0000313" key="15">
    <source>
        <dbReference type="EMBL" id="TDU30882.1"/>
    </source>
</evidence>
<evidence type="ECO:0000256" key="11">
    <source>
        <dbReference type="PIRSR" id="PIRSR617512-2"/>
    </source>
</evidence>
<evidence type="ECO:0000313" key="16">
    <source>
        <dbReference type="Proteomes" id="UP000295341"/>
    </source>
</evidence>
<feature type="chain" id="PRO_5030100158" evidence="13">
    <location>
        <begin position="30"/>
        <end position="712"/>
    </location>
</feature>
<feature type="binding site" evidence="11">
    <location>
        <position position="355"/>
    </location>
    <ligand>
        <name>pyrroloquinoline quinone</name>
        <dbReference type="ChEBI" id="CHEBI:58442"/>
    </ligand>
</feature>
<evidence type="ECO:0000256" key="3">
    <source>
        <dbReference type="ARBA" id="ARBA00022723"/>
    </source>
</evidence>
<evidence type="ECO:0000256" key="1">
    <source>
        <dbReference type="ARBA" id="ARBA00008156"/>
    </source>
</evidence>
<keyword evidence="2 11" id="KW-0349">Heme</keyword>
<comment type="similarity">
    <text evidence="1">Belongs to the bacterial PQQ dehydrogenase family.</text>
</comment>
<feature type="binding site" description="covalent" evidence="11">
    <location>
        <position position="632"/>
    </location>
    <ligand>
        <name>heme c</name>
        <dbReference type="ChEBI" id="CHEBI:61717"/>
    </ligand>
</feature>
<evidence type="ECO:0000256" key="4">
    <source>
        <dbReference type="ARBA" id="ARBA00022729"/>
    </source>
</evidence>
<feature type="binding site" description="axial binding residue" evidence="12">
    <location>
        <position position="636"/>
    </location>
    <ligand>
        <name>heme c</name>
        <dbReference type="ChEBI" id="CHEBI:61717"/>
    </ligand>
    <ligandPart>
        <name>Fe</name>
        <dbReference type="ChEBI" id="CHEBI:18248"/>
    </ligandPart>
</feature>
<dbReference type="InterPro" id="IPR009056">
    <property type="entry name" value="Cyt_c-like_dom"/>
</dbReference>
<dbReference type="GO" id="GO:0009055">
    <property type="term" value="F:electron transfer activity"/>
    <property type="evidence" value="ECO:0007669"/>
    <property type="project" value="InterPro"/>
</dbReference>
<dbReference type="PROSITE" id="PS51007">
    <property type="entry name" value="CYTC"/>
    <property type="match status" value="1"/>
</dbReference>
<feature type="binding site" evidence="11">
    <location>
        <position position="142"/>
    </location>
    <ligand>
        <name>pyrroloquinoline quinone</name>
        <dbReference type="ChEBI" id="CHEBI:58442"/>
    </ligand>
</feature>
<evidence type="ECO:0000256" key="6">
    <source>
        <dbReference type="ARBA" id="ARBA00022891"/>
    </source>
</evidence>
<evidence type="ECO:0000256" key="9">
    <source>
        <dbReference type="ARBA" id="ARBA00023157"/>
    </source>
</evidence>
<dbReference type="SUPFAM" id="SSF46626">
    <property type="entry name" value="Cytochrome c"/>
    <property type="match status" value="1"/>
</dbReference>
<evidence type="ECO:0000256" key="7">
    <source>
        <dbReference type="ARBA" id="ARBA00023002"/>
    </source>
</evidence>
<protein>
    <submittedName>
        <fullName evidence="15">Quinohemoprotein ethanol dehydrogenase</fullName>
    </submittedName>
</protein>
<keyword evidence="7" id="KW-0560">Oxidoreductase</keyword>
<dbReference type="SUPFAM" id="SSF50998">
    <property type="entry name" value="Quinoprotein alcohol dehydrogenase-like"/>
    <property type="match status" value="1"/>
</dbReference>
<feature type="binding site" evidence="12">
    <location>
        <position position="326"/>
    </location>
    <ligand>
        <name>Ca(2+)</name>
        <dbReference type="ChEBI" id="CHEBI:29108"/>
    </ligand>
</feature>
<dbReference type="GO" id="GO:0005509">
    <property type="term" value="F:calcium ion binding"/>
    <property type="evidence" value="ECO:0007669"/>
    <property type="project" value="InterPro"/>
</dbReference>
<gene>
    <name evidence="15" type="ORF">DFR24_0239</name>
</gene>
<dbReference type="EMBL" id="SOBT01000008">
    <property type="protein sequence ID" value="TDU30882.1"/>
    <property type="molecule type" value="Genomic_DNA"/>
</dbReference>
<dbReference type="InterPro" id="IPR011047">
    <property type="entry name" value="Quinoprotein_ADH-like_sf"/>
</dbReference>
<dbReference type="Pfam" id="PF13442">
    <property type="entry name" value="Cytochrome_CBB3"/>
    <property type="match status" value="1"/>
</dbReference>
<evidence type="ECO:0000256" key="13">
    <source>
        <dbReference type="SAM" id="SignalP"/>
    </source>
</evidence>
<dbReference type="InterPro" id="IPR036909">
    <property type="entry name" value="Cyt_c-like_dom_sf"/>
</dbReference>
<evidence type="ECO:0000256" key="5">
    <source>
        <dbReference type="ARBA" id="ARBA00022837"/>
    </source>
</evidence>
<feature type="binding site" description="covalent" evidence="11">
    <location>
        <position position="635"/>
    </location>
    <ligand>
        <name>heme c</name>
        <dbReference type="ChEBI" id="CHEBI:61717"/>
    </ligand>
</feature>
<dbReference type="OrthoDB" id="9794322at2"/>
<dbReference type="CDD" id="cd10279">
    <property type="entry name" value="PQQ_ADH_II"/>
    <property type="match status" value="1"/>
</dbReference>